<keyword evidence="2" id="KW-1133">Transmembrane helix</keyword>
<proteinExistence type="predicted"/>
<dbReference type="PANTHER" id="PTHR45023:SF4">
    <property type="entry name" value="GLYCINE-RICH PROTEIN-RELATED"/>
    <property type="match status" value="1"/>
</dbReference>
<reference evidence="3 4" key="1">
    <citation type="journal article" date="2014" name="Genome Biol.">
        <title>Transcriptome and methylome profiling reveals relics of genome dominance in the mesopolyploid Brassica oleracea.</title>
        <authorList>
            <person name="Parkin I.A."/>
            <person name="Koh C."/>
            <person name="Tang H."/>
            <person name="Robinson S.J."/>
            <person name="Kagale S."/>
            <person name="Clarke W.E."/>
            <person name="Town C.D."/>
            <person name="Nixon J."/>
            <person name="Krishnakumar V."/>
            <person name="Bidwell S.L."/>
            <person name="Denoeud F."/>
            <person name="Belcram H."/>
            <person name="Links M.G."/>
            <person name="Just J."/>
            <person name="Clarke C."/>
            <person name="Bender T."/>
            <person name="Huebert T."/>
            <person name="Mason A.S."/>
            <person name="Pires J.C."/>
            <person name="Barker G."/>
            <person name="Moore J."/>
            <person name="Walley P.G."/>
            <person name="Manoli S."/>
            <person name="Batley J."/>
            <person name="Edwards D."/>
            <person name="Nelson M.N."/>
            <person name="Wang X."/>
            <person name="Paterson A.H."/>
            <person name="King G."/>
            <person name="Bancroft I."/>
            <person name="Chalhoub B."/>
            <person name="Sharpe A.G."/>
        </authorList>
    </citation>
    <scope>NUCLEOTIDE SEQUENCE</scope>
    <source>
        <strain evidence="3 4">cv. TO1000</strain>
    </source>
</reference>
<feature type="compositionally biased region" description="Polar residues" evidence="1">
    <location>
        <begin position="155"/>
        <end position="166"/>
    </location>
</feature>
<feature type="region of interest" description="Disordered" evidence="1">
    <location>
        <begin position="155"/>
        <end position="175"/>
    </location>
</feature>
<accession>A0A0D3E8N2</accession>
<reference evidence="3" key="2">
    <citation type="submission" date="2015-03" db="UniProtKB">
        <authorList>
            <consortium name="EnsemblPlants"/>
        </authorList>
    </citation>
    <scope>IDENTIFICATION</scope>
</reference>
<evidence type="ECO:0000313" key="3">
    <source>
        <dbReference type="EnsemblPlants" id="Bo9g084390.1"/>
    </source>
</evidence>
<dbReference type="HOGENOM" id="CLU_1301236_0_0_1"/>
<dbReference type="EnsemblPlants" id="Bo9g084390.1">
    <property type="protein sequence ID" value="Bo9g084390.1"/>
    <property type="gene ID" value="Bo9g084390"/>
</dbReference>
<sequence>MSRWVSSTKETTTSLSVDLLDEGKLRPILAGLEEGKRRVFSSGGSPRRRKRRRLMVSQIERQDGWTKRHDPGSSYKTRTIQPQRFQFVFFFSLILIFVLLLFLSSKLLSSDMDSNPYRQHSNFIELLSSQRNIPFAYVEDNVELSSSQVLFQGTQGTKDSNFSQDTPPERTERRKWTPTDDTVLIRSWLNTSKDLVVGNEQRSGAFWKRIAA</sequence>
<evidence type="ECO:0000313" key="4">
    <source>
        <dbReference type="Proteomes" id="UP000032141"/>
    </source>
</evidence>
<evidence type="ECO:0000256" key="1">
    <source>
        <dbReference type="SAM" id="MobiDB-lite"/>
    </source>
</evidence>
<organism evidence="3 4">
    <name type="scientific">Brassica oleracea var. oleracea</name>
    <dbReference type="NCBI Taxonomy" id="109376"/>
    <lineage>
        <taxon>Eukaryota</taxon>
        <taxon>Viridiplantae</taxon>
        <taxon>Streptophyta</taxon>
        <taxon>Embryophyta</taxon>
        <taxon>Tracheophyta</taxon>
        <taxon>Spermatophyta</taxon>
        <taxon>Magnoliopsida</taxon>
        <taxon>eudicotyledons</taxon>
        <taxon>Gunneridae</taxon>
        <taxon>Pentapetalae</taxon>
        <taxon>rosids</taxon>
        <taxon>malvids</taxon>
        <taxon>Brassicales</taxon>
        <taxon>Brassicaceae</taxon>
        <taxon>Brassiceae</taxon>
        <taxon>Brassica</taxon>
    </lineage>
</organism>
<keyword evidence="2" id="KW-0472">Membrane</keyword>
<keyword evidence="4" id="KW-1185">Reference proteome</keyword>
<dbReference type="PANTHER" id="PTHR45023">
    <property type="match status" value="1"/>
</dbReference>
<name>A0A0D3E8N2_BRAOL</name>
<feature type="transmembrane region" description="Helical" evidence="2">
    <location>
        <begin position="85"/>
        <end position="103"/>
    </location>
</feature>
<dbReference type="Proteomes" id="UP000032141">
    <property type="component" value="Chromosome C9"/>
</dbReference>
<protein>
    <submittedName>
        <fullName evidence="3">Uncharacterized protein</fullName>
    </submittedName>
</protein>
<dbReference type="Gramene" id="Bo9g084390.1">
    <property type="protein sequence ID" value="Bo9g084390.1"/>
    <property type="gene ID" value="Bo9g084390"/>
</dbReference>
<keyword evidence="2" id="KW-0812">Transmembrane</keyword>
<dbReference type="AlphaFoldDB" id="A0A0D3E8N2"/>
<evidence type="ECO:0000256" key="2">
    <source>
        <dbReference type="SAM" id="Phobius"/>
    </source>
</evidence>